<dbReference type="Proteomes" id="UP001151088">
    <property type="component" value="Unassembled WGS sequence"/>
</dbReference>
<organism evidence="3 4">
    <name type="scientific">Ancylobacter mangrovi</name>
    <dbReference type="NCBI Taxonomy" id="2972472"/>
    <lineage>
        <taxon>Bacteria</taxon>
        <taxon>Pseudomonadati</taxon>
        <taxon>Pseudomonadota</taxon>
        <taxon>Alphaproteobacteria</taxon>
        <taxon>Hyphomicrobiales</taxon>
        <taxon>Xanthobacteraceae</taxon>
        <taxon>Ancylobacter</taxon>
    </lineage>
</organism>
<comment type="caution">
    <text evidence="3">The sequence shown here is derived from an EMBL/GenBank/DDBJ whole genome shotgun (WGS) entry which is preliminary data.</text>
</comment>
<feature type="region of interest" description="Disordered" evidence="1">
    <location>
        <begin position="143"/>
        <end position="400"/>
    </location>
</feature>
<keyword evidence="4" id="KW-1185">Reference proteome</keyword>
<feature type="compositionally biased region" description="Acidic residues" evidence="1">
    <location>
        <begin position="149"/>
        <end position="161"/>
    </location>
</feature>
<proteinExistence type="predicted"/>
<sequence>MDDDSAVPASSMVARSGLFPEETRTTAFTAIDTPVPAPTRNDPAGAVPAPETSSMRNNNQQKRMRGRNNNRRSQNPLTRVYESNGPDVKVRGTAQTIVEKYQQLARDAQASGDPVAAENYLQHAEHYYRIIAAVQAQFGVTAQSFQRSDEDDEFDENEEAGGGDVQPAFQSREPQHQREGNQRENQRDFFRDRRDNRERGGHERNQDRRDGREDRGRDERGRDDRGRDEGGREERAAGEQRGGRWNRDNRPYREPRENNGEPYRDPGQQPQPRLGPEVESEIGLPAFITQSTGAANGAGPHASDDGQPAARTEAAPRSEAPEPAKAEARAEPAAEAAPAPAPRRTRKTAAAAAPAPAPEAPAEEGEEAARAPRTRRRRYRRADGEAGEATNANEPAEAGE</sequence>
<feature type="domain" description="DUF4167" evidence="2">
    <location>
        <begin position="64"/>
        <end position="137"/>
    </location>
</feature>
<gene>
    <name evidence="3" type="ORF">NVS89_19835</name>
</gene>
<evidence type="ECO:0000313" key="3">
    <source>
        <dbReference type="EMBL" id="MCS0497343.1"/>
    </source>
</evidence>
<dbReference type="AlphaFoldDB" id="A0A9X2PJC6"/>
<evidence type="ECO:0000256" key="1">
    <source>
        <dbReference type="SAM" id="MobiDB-lite"/>
    </source>
</evidence>
<dbReference type="Pfam" id="PF13763">
    <property type="entry name" value="DUF4167"/>
    <property type="match status" value="1"/>
</dbReference>
<feature type="compositionally biased region" description="Polar residues" evidence="1">
    <location>
        <begin position="51"/>
        <end position="61"/>
    </location>
</feature>
<accession>A0A9X2PJC6</accession>
<reference evidence="3" key="1">
    <citation type="submission" date="2022-08" db="EMBL/GenBank/DDBJ databases">
        <authorList>
            <person name="Li F."/>
        </authorList>
    </citation>
    <scope>NUCLEOTIDE SEQUENCE</scope>
    <source>
        <strain evidence="3">MQZ15Z-1</strain>
    </source>
</reference>
<feature type="compositionally biased region" description="Basic and acidic residues" evidence="1">
    <location>
        <begin position="173"/>
        <end position="264"/>
    </location>
</feature>
<dbReference type="EMBL" id="JANTHZ010000012">
    <property type="protein sequence ID" value="MCS0497343.1"/>
    <property type="molecule type" value="Genomic_DNA"/>
</dbReference>
<feature type="region of interest" description="Disordered" evidence="1">
    <location>
        <begin position="1"/>
        <end position="88"/>
    </location>
</feature>
<feature type="compositionally biased region" description="Basic and acidic residues" evidence="1">
    <location>
        <begin position="314"/>
        <end position="332"/>
    </location>
</feature>
<protein>
    <submittedName>
        <fullName evidence="3">DUF4167 domain-containing protein</fullName>
    </submittedName>
</protein>
<dbReference type="InterPro" id="IPR025430">
    <property type="entry name" value="DUF4167"/>
</dbReference>
<evidence type="ECO:0000313" key="4">
    <source>
        <dbReference type="Proteomes" id="UP001151088"/>
    </source>
</evidence>
<name>A0A9X2PJC6_9HYPH</name>
<dbReference type="RefSeq" id="WP_258734500.1">
    <property type="nucleotide sequence ID" value="NZ_JANTHZ010000012.1"/>
</dbReference>
<evidence type="ECO:0000259" key="2">
    <source>
        <dbReference type="Pfam" id="PF13763"/>
    </source>
</evidence>